<feature type="domain" description="GST N-terminal" evidence="2">
    <location>
        <begin position="57"/>
        <end position="140"/>
    </location>
</feature>
<dbReference type="GO" id="GO:0004364">
    <property type="term" value="F:glutathione transferase activity"/>
    <property type="evidence" value="ECO:0007669"/>
    <property type="project" value="TreeGrafter"/>
</dbReference>
<comment type="caution">
    <text evidence="4">The sequence shown here is derived from an EMBL/GenBank/DDBJ whole genome shotgun (WGS) entry which is preliminary data.</text>
</comment>
<dbReference type="InterPro" id="IPR004046">
    <property type="entry name" value="GST_C"/>
</dbReference>
<dbReference type="Gene3D" id="1.20.1050.10">
    <property type="match status" value="1"/>
</dbReference>
<dbReference type="Pfam" id="PF00043">
    <property type="entry name" value="GST_C"/>
    <property type="match status" value="1"/>
</dbReference>
<evidence type="ECO:0000256" key="1">
    <source>
        <dbReference type="RuleBase" id="RU003494"/>
    </source>
</evidence>
<dbReference type="InterPro" id="IPR004045">
    <property type="entry name" value="Glutathione_S-Trfase_N"/>
</dbReference>
<dbReference type="PROSITE" id="PS50405">
    <property type="entry name" value="GST_CTER"/>
    <property type="match status" value="1"/>
</dbReference>
<accession>A0A8S4SMZ6</accession>
<dbReference type="Gene3D" id="3.40.30.10">
    <property type="entry name" value="Glutaredoxin"/>
    <property type="match status" value="1"/>
</dbReference>
<dbReference type="GO" id="GO:0006749">
    <property type="term" value="P:glutathione metabolic process"/>
    <property type="evidence" value="ECO:0007669"/>
    <property type="project" value="TreeGrafter"/>
</dbReference>
<evidence type="ECO:0000259" key="3">
    <source>
        <dbReference type="PROSITE" id="PS50405"/>
    </source>
</evidence>
<evidence type="ECO:0000313" key="5">
    <source>
        <dbReference type="Proteomes" id="UP000838756"/>
    </source>
</evidence>
<dbReference type="PROSITE" id="PS50404">
    <property type="entry name" value="GST_NTER"/>
    <property type="match status" value="1"/>
</dbReference>
<dbReference type="SUPFAM" id="SSF52833">
    <property type="entry name" value="Thioredoxin-like"/>
    <property type="match status" value="1"/>
</dbReference>
<dbReference type="EMBL" id="CAKXAJ010026413">
    <property type="protein sequence ID" value="CAH2268034.1"/>
    <property type="molecule type" value="Genomic_DNA"/>
</dbReference>
<dbReference type="InterPro" id="IPR036249">
    <property type="entry name" value="Thioredoxin-like_sf"/>
</dbReference>
<dbReference type="InterPro" id="IPR010987">
    <property type="entry name" value="Glutathione-S-Trfase_C-like"/>
</dbReference>
<dbReference type="OrthoDB" id="2309723at2759"/>
<keyword evidence="5" id="KW-1185">Reference proteome</keyword>
<dbReference type="PANTHER" id="PTHR43969:SF4">
    <property type="entry name" value="FI01423P-RELATED"/>
    <property type="match status" value="1"/>
</dbReference>
<dbReference type="Pfam" id="PF02798">
    <property type="entry name" value="GST_N"/>
    <property type="match status" value="1"/>
</dbReference>
<dbReference type="InterPro" id="IPR036282">
    <property type="entry name" value="Glutathione-S-Trfase_C_sf"/>
</dbReference>
<reference evidence="4" key="1">
    <citation type="submission" date="2022-03" db="EMBL/GenBank/DDBJ databases">
        <authorList>
            <person name="Lindestad O."/>
        </authorList>
    </citation>
    <scope>NUCLEOTIDE SEQUENCE</scope>
</reference>
<dbReference type="SUPFAM" id="SSF47616">
    <property type="entry name" value="GST C-terminal domain-like"/>
    <property type="match status" value="1"/>
</dbReference>
<evidence type="ECO:0000259" key="2">
    <source>
        <dbReference type="PROSITE" id="PS50404"/>
    </source>
</evidence>
<dbReference type="FunFam" id="1.20.1050.10:FF:000007">
    <property type="entry name" value="Glutathione S-transferase 1-1"/>
    <property type="match status" value="1"/>
</dbReference>
<comment type="similarity">
    <text evidence="1">Belongs to the GST superfamily.</text>
</comment>
<dbReference type="PANTHER" id="PTHR43969">
    <property type="entry name" value="GLUTATHIONE S TRANSFERASE D10, ISOFORM A-RELATED"/>
    <property type="match status" value="1"/>
</dbReference>
<proteinExistence type="inferred from homology"/>
<dbReference type="Proteomes" id="UP000838756">
    <property type="component" value="Unassembled WGS sequence"/>
</dbReference>
<protein>
    <submittedName>
        <fullName evidence="4">Jg10222 protein</fullName>
    </submittedName>
</protein>
<dbReference type="CDD" id="cd03177">
    <property type="entry name" value="GST_C_Delta_Epsilon"/>
    <property type="match status" value="1"/>
</dbReference>
<dbReference type="AlphaFoldDB" id="A0A8S4SMZ6"/>
<feature type="domain" description="GST C-terminal" evidence="3">
    <location>
        <begin position="126"/>
        <end position="255"/>
    </location>
</feature>
<name>A0A8S4SMZ6_9NEOP</name>
<evidence type="ECO:0000313" key="4">
    <source>
        <dbReference type="EMBL" id="CAH2268034.1"/>
    </source>
</evidence>
<sequence>MGGNIVLHGISFYVSSYKRFIGSTRLVNRPPQIYTKNTLVCLKFSFHQHSAIFYFRMPLKLYKMDLSPPACAAMMICEIHNVPVEMIDLNLLEKEQLKPEYLNKNPMHSVPMLEDDTDSLFIHDRGSWKRSLIEISFPLYTSCILCSQSQFMFPALFEGVRQVPEKPRNALLECYDFLETFLTKTKFIAGDNITIADVSIVPTVAAASYIVPIDDKKYPKLQAWFSNMEKQPFYQKRTAAGTMQLKEVLQKCLDQ</sequence>
<gene>
    <name evidence="4" type="primary">jg10222</name>
    <name evidence="4" type="ORF">PAEG_LOCUS26488</name>
</gene>
<organism evidence="4 5">
    <name type="scientific">Pararge aegeria aegeria</name>
    <dbReference type="NCBI Taxonomy" id="348720"/>
    <lineage>
        <taxon>Eukaryota</taxon>
        <taxon>Metazoa</taxon>
        <taxon>Ecdysozoa</taxon>
        <taxon>Arthropoda</taxon>
        <taxon>Hexapoda</taxon>
        <taxon>Insecta</taxon>
        <taxon>Pterygota</taxon>
        <taxon>Neoptera</taxon>
        <taxon>Endopterygota</taxon>
        <taxon>Lepidoptera</taxon>
        <taxon>Glossata</taxon>
        <taxon>Ditrysia</taxon>
        <taxon>Papilionoidea</taxon>
        <taxon>Nymphalidae</taxon>
        <taxon>Satyrinae</taxon>
        <taxon>Satyrini</taxon>
        <taxon>Parargina</taxon>
        <taxon>Pararge</taxon>
    </lineage>
</organism>